<accession>A0A0G0AQD5</accession>
<reference evidence="1 2" key="1">
    <citation type="journal article" date="2015" name="Nature">
        <title>rRNA introns, odd ribosomes, and small enigmatic genomes across a large radiation of phyla.</title>
        <authorList>
            <person name="Brown C.T."/>
            <person name="Hug L.A."/>
            <person name="Thomas B.C."/>
            <person name="Sharon I."/>
            <person name="Castelle C.J."/>
            <person name="Singh A."/>
            <person name="Wilkins M.J."/>
            <person name="Williams K.H."/>
            <person name="Banfield J.F."/>
        </authorList>
    </citation>
    <scope>NUCLEOTIDE SEQUENCE [LARGE SCALE GENOMIC DNA]</scope>
</reference>
<gene>
    <name evidence="1" type="ORF">UR53_C0005G0002</name>
</gene>
<proteinExistence type="predicted"/>
<name>A0A0G0AQD5_9BACT</name>
<sequence length="197" mass="22145">MGTINSATQLNMVTRANTNGLLRTPIIYNYTGFTIQSNNFSGTNNRIVIILESPHFFEYDYTTTPISFIGPAFGNTGERINRFLLTSLQNTSTLFNGLFATGNFDIILINALQYQTSLGISGFNRTNRNRLFRNFWISGGNVDLIERINSLNPTILLNCCTSSLKTLCGNNFLSQIINVLLLEGFHPLVWNAQHFFI</sequence>
<dbReference type="Proteomes" id="UP000034927">
    <property type="component" value="Unassembled WGS sequence"/>
</dbReference>
<dbReference type="EMBL" id="LBPO01000005">
    <property type="protein sequence ID" value="KKP59203.1"/>
    <property type="molecule type" value="Genomic_DNA"/>
</dbReference>
<protein>
    <submittedName>
        <fullName evidence="1">Uncharacterized protein</fullName>
    </submittedName>
</protein>
<evidence type="ECO:0000313" key="2">
    <source>
        <dbReference type="Proteomes" id="UP000034927"/>
    </source>
</evidence>
<evidence type="ECO:0000313" key="1">
    <source>
        <dbReference type="EMBL" id="KKP59203.1"/>
    </source>
</evidence>
<comment type="caution">
    <text evidence="1">The sequence shown here is derived from an EMBL/GenBank/DDBJ whole genome shotgun (WGS) entry which is preliminary data.</text>
</comment>
<organism evidence="1 2">
    <name type="scientific">Candidatus Magasanikbacteria bacterium GW2011_GWC2_34_16</name>
    <dbReference type="NCBI Taxonomy" id="1619045"/>
    <lineage>
        <taxon>Bacteria</taxon>
        <taxon>Candidatus Magasanikiibacteriota</taxon>
    </lineage>
</organism>
<dbReference type="AlphaFoldDB" id="A0A0G0AQD5"/>